<dbReference type="Gramene" id="TVU09753">
    <property type="protein sequence ID" value="TVU09753"/>
    <property type="gene ID" value="EJB05_43248"/>
</dbReference>
<gene>
    <name evidence="2" type="ORF">EJB05_43248</name>
</gene>
<keyword evidence="1" id="KW-1133">Transmembrane helix</keyword>
<evidence type="ECO:0000313" key="3">
    <source>
        <dbReference type="Proteomes" id="UP000324897"/>
    </source>
</evidence>
<keyword evidence="1" id="KW-0472">Membrane</keyword>
<comment type="caution">
    <text evidence="2">The sequence shown here is derived from an EMBL/GenBank/DDBJ whole genome shotgun (WGS) entry which is preliminary data.</text>
</comment>
<dbReference type="Proteomes" id="UP000324897">
    <property type="component" value="Chromosome 3"/>
</dbReference>
<dbReference type="EMBL" id="RWGY01000039">
    <property type="protein sequence ID" value="TVU09753.1"/>
    <property type="molecule type" value="Genomic_DNA"/>
</dbReference>
<proteinExistence type="predicted"/>
<organism evidence="2 3">
    <name type="scientific">Eragrostis curvula</name>
    <name type="common">weeping love grass</name>
    <dbReference type="NCBI Taxonomy" id="38414"/>
    <lineage>
        <taxon>Eukaryota</taxon>
        <taxon>Viridiplantae</taxon>
        <taxon>Streptophyta</taxon>
        <taxon>Embryophyta</taxon>
        <taxon>Tracheophyta</taxon>
        <taxon>Spermatophyta</taxon>
        <taxon>Magnoliopsida</taxon>
        <taxon>Liliopsida</taxon>
        <taxon>Poales</taxon>
        <taxon>Poaceae</taxon>
        <taxon>PACMAD clade</taxon>
        <taxon>Chloridoideae</taxon>
        <taxon>Eragrostideae</taxon>
        <taxon>Eragrostidinae</taxon>
        <taxon>Eragrostis</taxon>
    </lineage>
</organism>
<evidence type="ECO:0000256" key="1">
    <source>
        <dbReference type="SAM" id="Phobius"/>
    </source>
</evidence>
<keyword evidence="3" id="KW-1185">Reference proteome</keyword>
<protein>
    <submittedName>
        <fullName evidence="2">Uncharacterized protein</fullName>
    </submittedName>
</protein>
<keyword evidence="1" id="KW-0812">Transmembrane</keyword>
<reference evidence="2 3" key="1">
    <citation type="journal article" date="2019" name="Sci. Rep.">
        <title>A high-quality genome of Eragrostis curvula grass provides insights into Poaceae evolution and supports new strategies to enhance forage quality.</title>
        <authorList>
            <person name="Carballo J."/>
            <person name="Santos B.A.C.M."/>
            <person name="Zappacosta D."/>
            <person name="Garbus I."/>
            <person name="Selva J.P."/>
            <person name="Gallo C.A."/>
            <person name="Diaz A."/>
            <person name="Albertini E."/>
            <person name="Caccamo M."/>
            <person name="Echenique V."/>
        </authorList>
    </citation>
    <scope>NUCLEOTIDE SEQUENCE [LARGE SCALE GENOMIC DNA]</scope>
    <source>
        <strain evidence="3">cv. Victoria</strain>
        <tissue evidence="2">Leaf</tissue>
    </source>
</reference>
<name>A0A5J9TED5_9POAL</name>
<feature type="transmembrane region" description="Helical" evidence="1">
    <location>
        <begin position="108"/>
        <end position="126"/>
    </location>
</feature>
<dbReference type="AlphaFoldDB" id="A0A5J9TED5"/>
<accession>A0A5J9TED5</accession>
<evidence type="ECO:0000313" key="2">
    <source>
        <dbReference type="EMBL" id="TVU09753.1"/>
    </source>
</evidence>
<sequence length="178" mass="19933">MKVPEAARYTVLVTHNKIRILYSSDLGPPPPPCRWIGIPVTATATSPISAPSVVLSLSFTQSRALSWVHANMDALQVFSEVPRSPSCNYVSVRCICTQKCFSICMYSAYWPLIVALTFLHLLSCLISKRFKKVQQSTTILVGTFVESSLMNACEKCGEIWAARKVYDRSRVKRLDLKE</sequence>